<evidence type="ECO:0000313" key="4">
    <source>
        <dbReference type="Proteomes" id="UP000002748"/>
    </source>
</evidence>
<feature type="compositionally biased region" description="Basic and acidic residues" evidence="1">
    <location>
        <begin position="484"/>
        <end position="499"/>
    </location>
</feature>
<gene>
    <name evidence="3" type="ORF">A1Q1_05790</name>
</gene>
<dbReference type="KEGG" id="tasa:A1Q1_05790"/>
<feature type="chain" id="PRO_5003785540" evidence="2">
    <location>
        <begin position="18"/>
        <end position="580"/>
    </location>
</feature>
<dbReference type="AlphaFoldDB" id="J5SHC9"/>
<sequence length="580" mass="64622">MLHLPVTVALLASAASARFHYLHPQGQPQFCLAIDPCSGGDKREFPLVTAECDNSDSQKWGTRLIGDTETITWYPLSAADRCINGNTTSDPPQQGQQVRVAACTPGQYNKWQDWARDGNQLIAGSLDETRTFADATPYDSTPLSSREEAHYLAQHLARRCNDDLYPADVHFLDPWENLLNLPFPKRSWHSGLQRAMPLKCLTVDGRPALRSVKLARPLEPRLQRRRSTRRFERWILKHARTPELLWTASPAPNAPMTATASGGVRGWIDLGREAILQSVMYAALTYQVTGAALGLCVFRASFGRMLTLNDRVIAMEDIRSPSERETADGVSHVLDADEFSHFVVRMRDDTIEERLPFTFLRKEEGTNDAQLEVLSSWTHAAYRLMLKQPRNGRFSRLPPVKSDLVKELLARVDAAKPGTSPMSRPSTGKRKSPSSSPCDSATKCRRLEPPRHEWAREIEAESFLGEVTDMGYDGDDEGFASESDSGKGAHYTESEHSEPEDQIMDIDDSPIEMPEAVIDHETNAYLGARYMMTPKGRGPSLSVYAKIVRALDMTILFVSSAEMSRLIADLNDDHVAGAAP</sequence>
<evidence type="ECO:0000256" key="2">
    <source>
        <dbReference type="SAM" id="SignalP"/>
    </source>
</evidence>
<dbReference type="PROSITE" id="PS50231">
    <property type="entry name" value="RICIN_B_LECTIN"/>
    <property type="match status" value="1"/>
</dbReference>
<reference evidence="3 4" key="1">
    <citation type="journal article" date="2012" name="Eukaryot. Cell">
        <title>Draft genome sequence of CBS 2479, the standard type strain of Trichosporon asahii.</title>
        <authorList>
            <person name="Yang R.Y."/>
            <person name="Li H.T."/>
            <person name="Zhu H."/>
            <person name="Zhou G.P."/>
            <person name="Wang M."/>
            <person name="Wang L."/>
        </authorList>
    </citation>
    <scope>NUCLEOTIDE SEQUENCE [LARGE SCALE GENOMIC DNA]</scope>
    <source>
        <strain evidence="4">ATCC 90039 / CBS 2479 / JCM 2466 / KCTC 7840 / NCYC 2677 / UAMH 7654</strain>
    </source>
</reference>
<dbReference type="Gene3D" id="2.80.10.50">
    <property type="match status" value="1"/>
</dbReference>
<feature type="region of interest" description="Disordered" evidence="1">
    <location>
        <begin position="473"/>
        <end position="502"/>
    </location>
</feature>
<keyword evidence="2" id="KW-0732">Signal</keyword>
<name>J5SHC9_TRIAS</name>
<dbReference type="GeneID" id="25989302"/>
<feature type="region of interest" description="Disordered" evidence="1">
    <location>
        <begin position="411"/>
        <end position="451"/>
    </location>
</feature>
<comment type="caution">
    <text evidence="3">The sequence shown here is derived from an EMBL/GenBank/DDBJ whole genome shotgun (WGS) entry which is preliminary data.</text>
</comment>
<evidence type="ECO:0000256" key="1">
    <source>
        <dbReference type="SAM" id="MobiDB-lite"/>
    </source>
</evidence>
<evidence type="ECO:0000313" key="3">
    <source>
        <dbReference type="EMBL" id="EJT45641.1"/>
    </source>
</evidence>
<dbReference type="VEuPathDB" id="FungiDB:A1Q1_05790"/>
<dbReference type="HOGENOM" id="CLU_033753_0_0_1"/>
<dbReference type="Proteomes" id="UP000002748">
    <property type="component" value="Unassembled WGS sequence"/>
</dbReference>
<accession>J5SHC9</accession>
<proteinExistence type="predicted"/>
<feature type="signal peptide" evidence="2">
    <location>
        <begin position="1"/>
        <end position="17"/>
    </location>
</feature>
<dbReference type="RefSeq" id="XP_014176474.1">
    <property type="nucleotide sequence ID" value="XM_014320999.1"/>
</dbReference>
<organism evidence="3 4">
    <name type="scientific">Trichosporon asahii var. asahii (strain ATCC 90039 / CBS 2479 / JCM 2466 / KCTC 7840 / NBRC 103889/ NCYC 2677 / UAMH 7654)</name>
    <name type="common">Yeast</name>
    <dbReference type="NCBI Taxonomy" id="1186058"/>
    <lineage>
        <taxon>Eukaryota</taxon>
        <taxon>Fungi</taxon>
        <taxon>Dikarya</taxon>
        <taxon>Basidiomycota</taxon>
        <taxon>Agaricomycotina</taxon>
        <taxon>Tremellomycetes</taxon>
        <taxon>Trichosporonales</taxon>
        <taxon>Trichosporonaceae</taxon>
        <taxon>Trichosporon</taxon>
    </lineage>
</organism>
<dbReference type="EMBL" id="ALBS01000322">
    <property type="protein sequence ID" value="EJT45641.1"/>
    <property type="molecule type" value="Genomic_DNA"/>
</dbReference>
<protein>
    <submittedName>
        <fullName evidence="3">Uncharacterized protein</fullName>
    </submittedName>
</protein>